<name>A0ABW8MFU2_9BURK</name>
<proteinExistence type="predicted"/>
<evidence type="ECO:0008006" key="3">
    <source>
        <dbReference type="Google" id="ProtNLM"/>
    </source>
</evidence>
<organism evidence="1 2">
    <name type="scientific">Caballeronia udeis</name>
    <dbReference type="NCBI Taxonomy" id="1232866"/>
    <lineage>
        <taxon>Bacteria</taxon>
        <taxon>Pseudomonadati</taxon>
        <taxon>Pseudomonadota</taxon>
        <taxon>Betaproteobacteria</taxon>
        <taxon>Burkholderiales</taxon>
        <taxon>Burkholderiaceae</taxon>
        <taxon>Caballeronia</taxon>
    </lineage>
</organism>
<dbReference type="EMBL" id="JBIYDN010000006">
    <property type="protein sequence ID" value="MFK4442563.1"/>
    <property type="molecule type" value="Genomic_DNA"/>
</dbReference>
<gene>
    <name evidence="1" type="ORF">ABH943_002579</name>
</gene>
<comment type="caution">
    <text evidence="1">The sequence shown here is derived from an EMBL/GenBank/DDBJ whole genome shotgun (WGS) entry which is preliminary data.</text>
</comment>
<protein>
    <recommendedName>
        <fullName evidence="3">Lipoprotein</fullName>
    </recommendedName>
</protein>
<dbReference type="Proteomes" id="UP001620514">
    <property type="component" value="Unassembled WGS sequence"/>
</dbReference>
<reference evidence="1 2" key="1">
    <citation type="submission" date="2024-11" db="EMBL/GenBank/DDBJ databases">
        <title>Using genomics to understand microbial adaptation to soil warming.</title>
        <authorList>
            <person name="Deangelis K.M. PhD."/>
        </authorList>
    </citation>
    <scope>NUCLEOTIDE SEQUENCE [LARGE SCALE GENOMIC DNA]</scope>
    <source>
        <strain evidence="1 2">GAS97</strain>
    </source>
</reference>
<evidence type="ECO:0000313" key="1">
    <source>
        <dbReference type="EMBL" id="MFK4442563.1"/>
    </source>
</evidence>
<accession>A0ABW8MFU2</accession>
<evidence type="ECO:0000313" key="2">
    <source>
        <dbReference type="Proteomes" id="UP001620514"/>
    </source>
</evidence>
<dbReference type="PROSITE" id="PS51257">
    <property type="entry name" value="PROKAR_LIPOPROTEIN"/>
    <property type="match status" value="1"/>
</dbReference>
<sequence>MRFLVWSNVVVISGLLVMLSGCTVSSDASNLSVAQSPQLPESYPCQNLHVKAMSCPPG</sequence>
<keyword evidence="2" id="KW-1185">Reference proteome</keyword>